<dbReference type="Proteomes" id="UP000053240">
    <property type="component" value="Unassembled WGS sequence"/>
</dbReference>
<evidence type="ECO:0000313" key="1">
    <source>
        <dbReference type="EMBL" id="KPJ13091.1"/>
    </source>
</evidence>
<accession>A0A0N1PHS8</accession>
<reference evidence="1 2" key="1">
    <citation type="journal article" date="2015" name="Nat. Commun.">
        <title>Outbred genome sequencing and CRISPR/Cas9 gene editing in butterflies.</title>
        <authorList>
            <person name="Li X."/>
            <person name="Fan D."/>
            <person name="Zhang W."/>
            <person name="Liu G."/>
            <person name="Zhang L."/>
            <person name="Zhao L."/>
            <person name="Fang X."/>
            <person name="Chen L."/>
            <person name="Dong Y."/>
            <person name="Chen Y."/>
            <person name="Ding Y."/>
            <person name="Zhao R."/>
            <person name="Feng M."/>
            <person name="Zhu Y."/>
            <person name="Feng Y."/>
            <person name="Jiang X."/>
            <person name="Zhu D."/>
            <person name="Xiang H."/>
            <person name="Feng X."/>
            <person name="Li S."/>
            <person name="Wang J."/>
            <person name="Zhang G."/>
            <person name="Kronforst M.R."/>
            <person name="Wang W."/>
        </authorList>
    </citation>
    <scope>NUCLEOTIDE SEQUENCE [LARGE SCALE GENOMIC DNA]</scope>
    <source>
        <strain evidence="1">Ya'a_city_454_Pm</strain>
        <tissue evidence="1">Whole body</tissue>
    </source>
</reference>
<dbReference type="EMBL" id="KQ460650">
    <property type="protein sequence ID" value="KPJ13091.1"/>
    <property type="molecule type" value="Genomic_DNA"/>
</dbReference>
<name>A0A0N1PHS8_PAPMA</name>
<proteinExistence type="predicted"/>
<keyword evidence="2" id="KW-1185">Reference proteome</keyword>
<dbReference type="AlphaFoldDB" id="A0A0N1PHS8"/>
<organism evidence="1 2">
    <name type="scientific">Papilio machaon</name>
    <name type="common">Old World swallowtail butterfly</name>
    <dbReference type="NCBI Taxonomy" id="76193"/>
    <lineage>
        <taxon>Eukaryota</taxon>
        <taxon>Metazoa</taxon>
        <taxon>Ecdysozoa</taxon>
        <taxon>Arthropoda</taxon>
        <taxon>Hexapoda</taxon>
        <taxon>Insecta</taxon>
        <taxon>Pterygota</taxon>
        <taxon>Neoptera</taxon>
        <taxon>Endopterygota</taxon>
        <taxon>Lepidoptera</taxon>
        <taxon>Glossata</taxon>
        <taxon>Ditrysia</taxon>
        <taxon>Papilionoidea</taxon>
        <taxon>Papilionidae</taxon>
        <taxon>Papilioninae</taxon>
        <taxon>Papilio</taxon>
    </lineage>
</organism>
<sequence length="66" mass="7212">MGIASQLIEASLFANGVDDSATTTIVMRTTPPSRLDANVTLPPEFIAVYYENTGPALRQHETWTCK</sequence>
<evidence type="ECO:0000313" key="2">
    <source>
        <dbReference type="Proteomes" id="UP000053240"/>
    </source>
</evidence>
<protein>
    <submittedName>
        <fullName evidence="1">Uncharacterized protein</fullName>
    </submittedName>
</protein>
<gene>
    <name evidence="1" type="ORF">RR48_05200</name>
</gene>
<dbReference type="InParanoid" id="A0A0N1PHS8"/>